<dbReference type="InterPro" id="IPR002838">
    <property type="entry name" value="AIM24"/>
</dbReference>
<dbReference type="PANTHER" id="PTHR38074:SF1">
    <property type="entry name" value="ALTERED INHERITANCE OF MITOCHONDRIA PROTEIN 24, MITOCHONDRIAL"/>
    <property type="match status" value="1"/>
</dbReference>
<dbReference type="RefSeq" id="WP_193123789.1">
    <property type="nucleotide sequence ID" value="NZ_JADBGI010000021.1"/>
</dbReference>
<proteinExistence type="predicted"/>
<evidence type="ECO:0000313" key="2">
    <source>
        <dbReference type="Proteomes" id="UP000806528"/>
    </source>
</evidence>
<accession>A0ABR9PBH2</accession>
<dbReference type="EMBL" id="JADBGI010000021">
    <property type="protein sequence ID" value="MBE3001196.1"/>
    <property type="molecule type" value="Genomic_DNA"/>
</dbReference>
<comment type="caution">
    <text evidence="1">The sequence shown here is derived from an EMBL/GenBank/DDBJ whole genome shotgun (WGS) entry which is preliminary data.</text>
</comment>
<sequence length="220" mass="23502">MRSELFRQAQETEQRGMHLQNRRMLKVGLDGEFLARQGSMVAYQGDVDFSFQGSGSVGRFFKKAFTGEGLPLMRVSGRGDVFLAREAWDVHLIDLENESLTVNGANVLAFEPTLDWDIRRVEGAGMMAGGLFNTVFSGAGRVAVVCHGSPVLLQVDQPTFVDTAAAVAWSSALSTSVRSTVKAGAIIGRGSGEAFQLALEGQGFVLVQASEGAQAAQQQG</sequence>
<dbReference type="Pfam" id="PF01987">
    <property type="entry name" value="AIM24"/>
    <property type="match status" value="1"/>
</dbReference>
<dbReference type="InterPro" id="IPR016031">
    <property type="entry name" value="Trp_RNA-bd_attenuator-like_dom"/>
</dbReference>
<dbReference type="PANTHER" id="PTHR38074">
    <property type="entry name" value="ALTERED INHERITANCE OF MITOCHONDRIA PROTEIN 24, MITOCHONDRIAL"/>
    <property type="match status" value="1"/>
</dbReference>
<protein>
    <submittedName>
        <fullName evidence="1">AIM24 family protein</fullName>
    </submittedName>
</protein>
<dbReference type="SUPFAM" id="SSF51219">
    <property type="entry name" value="TRAP-like"/>
    <property type="match status" value="1"/>
</dbReference>
<dbReference type="InterPro" id="IPR036983">
    <property type="entry name" value="AIM24_sf"/>
</dbReference>
<name>A0ABR9PBH2_9ACTN</name>
<gene>
    <name evidence="1" type="ORF">IDM40_21235</name>
</gene>
<evidence type="ECO:0000313" key="1">
    <source>
        <dbReference type="EMBL" id="MBE3001196.1"/>
    </source>
</evidence>
<dbReference type="Gene3D" id="3.60.160.10">
    <property type="entry name" value="Mitochondrial biogenesis AIM24"/>
    <property type="match status" value="1"/>
</dbReference>
<reference evidence="1 2" key="1">
    <citation type="submission" date="2020-09" db="EMBL/GenBank/DDBJ databases">
        <title>Diversity and distribution of actinomycetes associated with coral in the coast of Hainan.</title>
        <authorList>
            <person name="Li F."/>
        </authorList>
    </citation>
    <scope>NUCLEOTIDE SEQUENCE [LARGE SCALE GENOMIC DNA]</scope>
    <source>
        <strain evidence="1 2">HNM0947</strain>
    </source>
</reference>
<keyword evidence="2" id="KW-1185">Reference proteome</keyword>
<organism evidence="1 2">
    <name type="scientific">Nocardiopsis coralli</name>
    <dbReference type="NCBI Taxonomy" id="2772213"/>
    <lineage>
        <taxon>Bacteria</taxon>
        <taxon>Bacillati</taxon>
        <taxon>Actinomycetota</taxon>
        <taxon>Actinomycetes</taxon>
        <taxon>Streptosporangiales</taxon>
        <taxon>Nocardiopsidaceae</taxon>
        <taxon>Nocardiopsis</taxon>
    </lineage>
</organism>
<dbReference type="Proteomes" id="UP000806528">
    <property type="component" value="Unassembled WGS sequence"/>
</dbReference>